<name>I7M9Y0_TETTS</name>
<dbReference type="EMBL" id="GG662512">
    <property type="protein sequence ID" value="EAS03024.3"/>
    <property type="molecule type" value="Genomic_DNA"/>
</dbReference>
<evidence type="ECO:0000313" key="1">
    <source>
        <dbReference type="EMBL" id="EAS03024.3"/>
    </source>
</evidence>
<reference evidence="2" key="1">
    <citation type="journal article" date="2006" name="PLoS Biol.">
        <title>Macronuclear genome sequence of the ciliate Tetrahymena thermophila, a model eukaryote.</title>
        <authorList>
            <person name="Eisen J.A."/>
            <person name="Coyne R.S."/>
            <person name="Wu M."/>
            <person name="Wu D."/>
            <person name="Thiagarajan M."/>
            <person name="Wortman J.R."/>
            <person name="Badger J.H."/>
            <person name="Ren Q."/>
            <person name="Amedeo P."/>
            <person name="Jones K.M."/>
            <person name="Tallon L.J."/>
            <person name="Delcher A.L."/>
            <person name="Salzberg S.L."/>
            <person name="Silva J.C."/>
            <person name="Haas B.J."/>
            <person name="Majoros W.H."/>
            <person name="Farzad M."/>
            <person name="Carlton J.M."/>
            <person name="Smith R.K. Jr."/>
            <person name="Garg J."/>
            <person name="Pearlman R.E."/>
            <person name="Karrer K.M."/>
            <person name="Sun L."/>
            <person name="Manning G."/>
            <person name="Elde N.C."/>
            <person name="Turkewitz A.P."/>
            <person name="Asai D.J."/>
            <person name="Wilkes D.E."/>
            <person name="Wang Y."/>
            <person name="Cai H."/>
            <person name="Collins K."/>
            <person name="Stewart B.A."/>
            <person name="Lee S.R."/>
            <person name="Wilamowska K."/>
            <person name="Weinberg Z."/>
            <person name="Ruzzo W.L."/>
            <person name="Wloga D."/>
            <person name="Gaertig J."/>
            <person name="Frankel J."/>
            <person name="Tsao C.-C."/>
            <person name="Gorovsky M.A."/>
            <person name="Keeling P.J."/>
            <person name="Waller R.F."/>
            <person name="Patron N.J."/>
            <person name="Cherry J.M."/>
            <person name="Stover N.A."/>
            <person name="Krieger C.J."/>
            <person name="del Toro C."/>
            <person name="Ryder H.F."/>
            <person name="Williamson S.C."/>
            <person name="Barbeau R.A."/>
            <person name="Hamilton E.P."/>
            <person name="Orias E."/>
        </authorList>
    </citation>
    <scope>NUCLEOTIDE SEQUENCE [LARGE SCALE GENOMIC DNA]</scope>
    <source>
        <strain evidence="2">SB210</strain>
    </source>
</reference>
<dbReference type="KEGG" id="tet:TTHERM_00494860"/>
<sequence>MNIFTNNNIQWNLNANQNNNQNLFLTTMTESYIISSKGKGQEEYMQSEEAMCVSELKKKRMQEQQKSKRKALIQNLRKKAYEEDHSTYQGMEQSQQQVNSQMVFSQNNQQIAEQQLISLDDISNVANSGYSASNPEDPSQSLANDFNFVMTQNGMISDVIINNNSNHNSGKFEEGEGGMIFNQNKTTCSPQDIIQLIQIVYKGEIKLSYKESRLLKQELNLLRKNLASINNGMNNSDYSNNQMCSSNINIMEYGDEIQNIQQNQQNEIQKKKIKEAELFNNDIEKMIQVFQGMIYIVQNKEKFSMDVVYECIWTLSNYSSTEEMRNEILLIYENNAEVLLNFVNHCVRMVDQQQASILLTKVILIIGNISLESYEFCQRILMYQQNQLLTNIQNTILYLPNSQLVAETMWLLNIFYKTQKFYYQNENISKNIAFLLNRFKSHPRVVQELLWYLITLSQDGDSQFHMLYFDENVIIRLLTVLLISTHNGNTIACLTLLSNALAMLPQERTEFITTLVTESVIQVNNQVNLDIVISKCVQYNPNQKNVLFLALNKCIQTNIIEIQRETFVFISNLVVLFPLYVAQLPALINILISIFQNGQEQLFVDLCYIFSNLFIQLPQSNLLAQQHPQLIPLLQAILSNENIQKQYSQQIGFIFQHFANYLQSTKL</sequence>
<proteinExistence type="predicted"/>
<evidence type="ECO:0000313" key="2">
    <source>
        <dbReference type="Proteomes" id="UP000009168"/>
    </source>
</evidence>
<dbReference type="Gene3D" id="1.25.10.10">
    <property type="entry name" value="Leucine-rich Repeat Variant"/>
    <property type="match status" value="1"/>
</dbReference>
<dbReference type="InParanoid" id="I7M9Y0"/>
<dbReference type="HOGENOM" id="CLU_411918_0_0_1"/>
<dbReference type="GeneID" id="7840641"/>
<dbReference type="RefSeq" id="XP_001023269.3">
    <property type="nucleotide sequence ID" value="XM_001023269.3"/>
</dbReference>
<accession>I7M9Y0</accession>
<keyword evidence="2" id="KW-1185">Reference proteome</keyword>
<dbReference type="AlphaFoldDB" id="I7M9Y0"/>
<dbReference type="InterPro" id="IPR011989">
    <property type="entry name" value="ARM-like"/>
</dbReference>
<gene>
    <name evidence="1" type="ORF">TTHERM_00494860</name>
</gene>
<dbReference type="InterPro" id="IPR016024">
    <property type="entry name" value="ARM-type_fold"/>
</dbReference>
<dbReference type="Proteomes" id="UP000009168">
    <property type="component" value="Unassembled WGS sequence"/>
</dbReference>
<dbReference type="SUPFAM" id="SSF48371">
    <property type="entry name" value="ARM repeat"/>
    <property type="match status" value="1"/>
</dbReference>
<organism evidence="1 2">
    <name type="scientific">Tetrahymena thermophila (strain SB210)</name>
    <dbReference type="NCBI Taxonomy" id="312017"/>
    <lineage>
        <taxon>Eukaryota</taxon>
        <taxon>Sar</taxon>
        <taxon>Alveolata</taxon>
        <taxon>Ciliophora</taxon>
        <taxon>Intramacronucleata</taxon>
        <taxon>Oligohymenophorea</taxon>
        <taxon>Hymenostomatida</taxon>
        <taxon>Tetrahymenina</taxon>
        <taxon>Tetrahymenidae</taxon>
        <taxon>Tetrahymena</taxon>
    </lineage>
</organism>
<protein>
    <submittedName>
        <fullName evidence="1">Uncharacterized protein</fullName>
    </submittedName>
</protein>